<proteinExistence type="predicted"/>
<reference evidence="3" key="1">
    <citation type="journal article" date="2019" name="Curr. Biol.">
        <title>Genome Sequence of Striga asiatica Provides Insight into the Evolution of Plant Parasitism.</title>
        <authorList>
            <person name="Yoshida S."/>
            <person name="Kim S."/>
            <person name="Wafula E.K."/>
            <person name="Tanskanen J."/>
            <person name="Kim Y.M."/>
            <person name="Honaas L."/>
            <person name="Yang Z."/>
            <person name="Spallek T."/>
            <person name="Conn C.E."/>
            <person name="Ichihashi Y."/>
            <person name="Cheong K."/>
            <person name="Cui S."/>
            <person name="Der J.P."/>
            <person name="Gundlach H."/>
            <person name="Jiao Y."/>
            <person name="Hori C."/>
            <person name="Ishida J.K."/>
            <person name="Kasahara H."/>
            <person name="Kiba T."/>
            <person name="Kim M.S."/>
            <person name="Koo N."/>
            <person name="Laohavisit A."/>
            <person name="Lee Y.H."/>
            <person name="Lumba S."/>
            <person name="McCourt P."/>
            <person name="Mortimer J.C."/>
            <person name="Mutuku J.M."/>
            <person name="Nomura T."/>
            <person name="Sasaki-Sekimoto Y."/>
            <person name="Seto Y."/>
            <person name="Wang Y."/>
            <person name="Wakatake T."/>
            <person name="Sakakibara H."/>
            <person name="Demura T."/>
            <person name="Yamaguchi S."/>
            <person name="Yoneyama K."/>
            <person name="Manabe R.I."/>
            <person name="Nelson D.C."/>
            <person name="Schulman A.H."/>
            <person name="Timko M.P."/>
            <person name="dePamphilis C.W."/>
            <person name="Choi D."/>
            <person name="Shirasu K."/>
        </authorList>
    </citation>
    <scope>NUCLEOTIDE SEQUENCE [LARGE SCALE GENOMIC DNA]</scope>
    <source>
        <strain evidence="3">cv. UVA1</strain>
    </source>
</reference>
<evidence type="ECO:0000256" key="1">
    <source>
        <dbReference type="SAM" id="MobiDB-lite"/>
    </source>
</evidence>
<dbReference type="Proteomes" id="UP000325081">
    <property type="component" value="Unassembled WGS sequence"/>
</dbReference>
<feature type="compositionally biased region" description="Polar residues" evidence="1">
    <location>
        <begin position="41"/>
        <end position="56"/>
    </location>
</feature>
<accession>A0A5A7PES6</accession>
<sequence length="252" mass="27193">MHTDNGPFSNNRPQNKQSLQLSPNPSQPSASGSSTASQNTVQISPSQQAWPQTLESNDPAGKSKPPPEPDPFFESLYKLFISANFSRIETIDLSAASRAFWSTSGTCAAWNWRYEASNEETVARSEGMRARINSPDESHRVGLDDDDLLVGDELLGRVEEEGDVAVALRGVDGGVVLGEELARANFCSISEIGGGGGGGDGLDEGPPSISTISRNLYIESTQKVIFCGFVKLERDTSLSPIVEIIWANMWLD</sequence>
<feature type="compositionally biased region" description="Polar residues" evidence="1">
    <location>
        <begin position="1"/>
        <end position="16"/>
    </location>
</feature>
<name>A0A5A7PES6_STRAF</name>
<comment type="caution">
    <text evidence="2">The sequence shown here is derived from an EMBL/GenBank/DDBJ whole genome shotgun (WGS) entry which is preliminary data.</text>
</comment>
<evidence type="ECO:0000313" key="2">
    <source>
        <dbReference type="EMBL" id="GER31222.1"/>
    </source>
</evidence>
<organism evidence="2 3">
    <name type="scientific">Striga asiatica</name>
    <name type="common">Asiatic witchweed</name>
    <name type="synonym">Buchnera asiatica</name>
    <dbReference type="NCBI Taxonomy" id="4170"/>
    <lineage>
        <taxon>Eukaryota</taxon>
        <taxon>Viridiplantae</taxon>
        <taxon>Streptophyta</taxon>
        <taxon>Embryophyta</taxon>
        <taxon>Tracheophyta</taxon>
        <taxon>Spermatophyta</taxon>
        <taxon>Magnoliopsida</taxon>
        <taxon>eudicotyledons</taxon>
        <taxon>Gunneridae</taxon>
        <taxon>Pentapetalae</taxon>
        <taxon>asterids</taxon>
        <taxon>lamiids</taxon>
        <taxon>Lamiales</taxon>
        <taxon>Orobanchaceae</taxon>
        <taxon>Buchnereae</taxon>
        <taxon>Striga</taxon>
    </lineage>
</organism>
<protein>
    <submittedName>
        <fullName evidence="2">LPXTG-motif cell wall anchor domain protein</fullName>
    </submittedName>
</protein>
<feature type="region of interest" description="Disordered" evidence="1">
    <location>
        <begin position="1"/>
        <end position="69"/>
    </location>
</feature>
<dbReference type="EMBL" id="BKCP01004439">
    <property type="protein sequence ID" value="GER31222.1"/>
    <property type="molecule type" value="Genomic_DNA"/>
</dbReference>
<keyword evidence="3" id="KW-1185">Reference proteome</keyword>
<gene>
    <name evidence="2" type="ORF">STAS_07214</name>
</gene>
<feature type="compositionally biased region" description="Low complexity" evidence="1">
    <location>
        <begin position="17"/>
        <end position="40"/>
    </location>
</feature>
<evidence type="ECO:0000313" key="3">
    <source>
        <dbReference type="Proteomes" id="UP000325081"/>
    </source>
</evidence>
<dbReference type="AlphaFoldDB" id="A0A5A7PES6"/>